<dbReference type="InterPro" id="IPR027417">
    <property type="entry name" value="P-loop_NTPase"/>
</dbReference>
<dbReference type="GO" id="GO:0005829">
    <property type="term" value="C:cytosol"/>
    <property type="evidence" value="ECO:0007669"/>
    <property type="project" value="TreeGrafter"/>
</dbReference>
<dbReference type="Proteomes" id="UP000198615">
    <property type="component" value="Unassembled WGS sequence"/>
</dbReference>
<dbReference type="OrthoDB" id="9816297at2"/>
<dbReference type="GO" id="GO:0051782">
    <property type="term" value="P:negative regulation of cell division"/>
    <property type="evidence" value="ECO:0007669"/>
    <property type="project" value="TreeGrafter"/>
</dbReference>
<dbReference type="GO" id="GO:0009898">
    <property type="term" value="C:cytoplasmic side of plasma membrane"/>
    <property type="evidence" value="ECO:0007669"/>
    <property type="project" value="TreeGrafter"/>
</dbReference>
<keyword evidence="1" id="KW-0547">Nucleotide-binding</keyword>
<dbReference type="RefSeq" id="WP_093152916.1">
    <property type="nucleotide sequence ID" value="NZ_FNBW01000013.1"/>
</dbReference>
<evidence type="ECO:0000313" key="4">
    <source>
        <dbReference type="EMBL" id="SDG28001.1"/>
    </source>
</evidence>
<dbReference type="PIRSF" id="PIRSF003092">
    <property type="entry name" value="MinD"/>
    <property type="match status" value="1"/>
</dbReference>
<evidence type="ECO:0000256" key="2">
    <source>
        <dbReference type="ARBA" id="ARBA00022840"/>
    </source>
</evidence>
<dbReference type="Pfam" id="PF01656">
    <property type="entry name" value="CbiA"/>
    <property type="match status" value="1"/>
</dbReference>
<keyword evidence="4" id="KW-0282">Flagellum</keyword>
<sequence length="264" mass="27685">MVPSDAPAVTGGKLQKATNLIAVASGKGGVGKTWFSVTLCHALARMGRKVLLFDADLGLANVDIQLGLMPQRDLGGVLSGRLTLAQAKVRYDDGKFDIIAGRSGSGNLAQLPSAKLASLGTELVQLCTGYDTVVMDLGAGLDRTVRMLAARAGTCLVVTTPEPTSLTDAYAFVKVVLGADSTADVRIVVNNADTRGEGLKTYETLRKACQNFLHVTPPMAGVIRRDRKVSDAIRAQVPLLTRAPTSDAGSDVERIADGLIHGDD</sequence>
<comment type="caution">
    <text evidence="4">The sequence shown here is derived from an EMBL/GenBank/DDBJ whole genome shotgun (WGS) entry which is preliminary data.</text>
</comment>
<dbReference type="AlphaFoldDB" id="A0A8G2EWF5"/>
<evidence type="ECO:0000256" key="1">
    <source>
        <dbReference type="ARBA" id="ARBA00022741"/>
    </source>
</evidence>
<dbReference type="InterPro" id="IPR002586">
    <property type="entry name" value="CobQ/CobB/MinD/ParA_Nub-bd_dom"/>
</dbReference>
<keyword evidence="5" id="KW-1185">Reference proteome</keyword>
<dbReference type="InterPro" id="IPR050625">
    <property type="entry name" value="ParA/MinD_ATPase"/>
</dbReference>
<accession>A0A8G2EWF5</accession>
<reference evidence="4 5" key="1">
    <citation type="submission" date="2016-10" db="EMBL/GenBank/DDBJ databases">
        <authorList>
            <person name="Varghese N."/>
            <person name="Submissions S."/>
        </authorList>
    </citation>
    <scope>NUCLEOTIDE SEQUENCE [LARGE SCALE GENOMIC DNA]</scope>
    <source>
        <strain evidence="4 5">DSM 18839</strain>
    </source>
</reference>
<evidence type="ECO:0000259" key="3">
    <source>
        <dbReference type="Pfam" id="PF01656"/>
    </source>
</evidence>
<dbReference type="InterPro" id="IPR025501">
    <property type="entry name" value="MinD_FleN"/>
</dbReference>
<evidence type="ECO:0000313" key="5">
    <source>
        <dbReference type="Proteomes" id="UP000198615"/>
    </source>
</evidence>
<dbReference type="GO" id="GO:0005524">
    <property type="term" value="F:ATP binding"/>
    <property type="evidence" value="ECO:0007669"/>
    <property type="project" value="UniProtKB-KW"/>
</dbReference>
<dbReference type="PANTHER" id="PTHR43384:SF4">
    <property type="entry name" value="CELLULOSE BIOSYNTHESIS PROTEIN BCSQ-RELATED"/>
    <property type="match status" value="1"/>
</dbReference>
<protein>
    <submittedName>
        <fullName evidence="4">Flagellar biosynthesis protein FlhG</fullName>
    </submittedName>
</protein>
<dbReference type="PANTHER" id="PTHR43384">
    <property type="entry name" value="SEPTUM SITE-DETERMINING PROTEIN MIND HOMOLOG, CHLOROPLASTIC-RELATED"/>
    <property type="match status" value="1"/>
</dbReference>
<gene>
    <name evidence="4" type="ORF">SAMN05660686_03888</name>
</gene>
<organism evidence="4 5">
    <name type="scientific">Thalassobaculum litoreum DSM 18839</name>
    <dbReference type="NCBI Taxonomy" id="1123362"/>
    <lineage>
        <taxon>Bacteria</taxon>
        <taxon>Pseudomonadati</taxon>
        <taxon>Pseudomonadota</taxon>
        <taxon>Alphaproteobacteria</taxon>
        <taxon>Rhodospirillales</taxon>
        <taxon>Thalassobaculaceae</taxon>
        <taxon>Thalassobaculum</taxon>
    </lineage>
</organism>
<proteinExistence type="predicted"/>
<dbReference type="GO" id="GO:0016887">
    <property type="term" value="F:ATP hydrolysis activity"/>
    <property type="evidence" value="ECO:0007669"/>
    <property type="project" value="TreeGrafter"/>
</dbReference>
<keyword evidence="4" id="KW-0969">Cilium</keyword>
<keyword evidence="4" id="KW-0966">Cell projection</keyword>
<dbReference type="SUPFAM" id="SSF52540">
    <property type="entry name" value="P-loop containing nucleoside triphosphate hydrolases"/>
    <property type="match status" value="1"/>
</dbReference>
<dbReference type="Gene3D" id="3.40.50.300">
    <property type="entry name" value="P-loop containing nucleotide triphosphate hydrolases"/>
    <property type="match status" value="1"/>
</dbReference>
<name>A0A8G2EWF5_9PROT</name>
<keyword evidence="2" id="KW-0067">ATP-binding</keyword>
<dbReference type="InterPro" id="IPR033875">
    <property type="entry name" value="FlhG"/>
</dbReference>
<dbReference type="CDD" id="cd02038">
    <property type="entry name" value="FlhG-like"/>
    <property type="match status" value="1"/>
</dbReference>
<feature type="domain" description="CobQ/CobB/MinD/ParA nucleotide binding" evidence="3">
    <location>
        <begin position="21"/>
        <end position="236"/>
    </location>
</feature>
<dbReference type="EMBL" id="FNBW01000013">
    <property type="protein sequence ID" value="SDG28001.1"/>
    <property type="molecule type" value="Genomic_DNA"/>
</dbReference>